<feature type="transmembrane region" description="Helical" evidence="9">
    <location>
        <begin position="21"/>
        <end position="49"/>
    </location>
</feature>
<evidence type="ECO:0000256" key="7">
    <source>
        <dbReference type="ARBA" id="ARBA00023136"/>
    </source>
</evidence>
<evidence type="ECO:0000259" key="10">
    <source>
        <dbReference type="Pfam" id="PF04290"/>
    </source>
</evidence>
<evidence type="ECO:0000256" key="1">
    <source>
        <dbReference type="ARBA" id="ARBA00004429"/>
    </source>
</evidence>
<keyword evidence="3" id="KW-1003">Cell membrane</keyword>
<dbReference type="PANTHER" id="PTHR35011">
    <property type="entry name" value="2,3-DIKETO-L-GULONATE TRAP TRANSPORTER SMALL PERMEASE PROTEIN YIAM"/>
    <property type="match status" value="1"/>
</dbReference>
<evidence type="ECO:0000313" key="12">
    <source>
        <dbReference type="Proteomes" id="UP001297272"/>
    </source>
</evidence>
<reference evidence="11 12" key="1">
    <citation type="submission" date="2021-03" db="EMBL/GenBank/DDBJ databases">
        <title>Tianweitania aestuarii sp. nov., isolated from a tidal flat.</title>
        <authorList>
            <person name="Park S."/>
            <person name="Yoon J.-H."/>
        </authorList>
    </citation>
    <scope>NUCLEOTIDE SEQUENCE [LARGE SCALE GENOMIC DNA]</scope>
    <source>
        <strain evidence="11 12">BSSL-BM11</strain>
    </source>
</reference>
<gene>
    <name evidence="11" type="ORF">JYU29_10745</name>
</gene>
<evidence type="ECO:0000256" key="9">
    <source>
        <dbReference type="RuleBase" id="RU369079"/>
    </source>
</evidence>
<dbReference type="InterPro" id="IPR055348">
    <property type="entry name" value="DctQ"/>
</dbReference>
<name>A0ABS5RVS7_9HYPH</name>
<keyword evidence="2 9" id="KW-0813">Transport</keyword>
<keyword evidence="4 9" id="KW-0997">Cell inner membrane</keyword>
<dbReference type="Pfam" id="PF04290">
    <property type="entry name" value="DctQ"/>
    <property type="match status" value="1"/>
</dbReference>
<feature type="transmembrane region" description="Helical" evidence="9">
    <location>
        <begin position="64"/>
        <end position="82"/>
    </location>
</feature>
<keyword evidence="7 9" id="KW-0472">Membrane</keyword>
<dbReference type="Proteomes" id="UP001297272">
    <property type="component" value="Unassembled WGS sequence"/>
</dbReference>
<keyword evidence="12" id="KW-1185">Reference proteome</keyword>
<comment type="subcellular location">
    <subcellularLocation>
        <location evidence="1 9">Cell inner membrane</location>
        <topology evidence="1 9">Multi-pass membrane protein</topology>
    </subcellularLocation>
</comment>
<evidence type="ECO:0000256" key="4">
    <source>
        <dbReference type="ARBA" id="ARBA00022519"/>
    </source>
</evidence>
<evidence type="ECO:0000256" key="2">
    <source>
        <dbReference type="ARBA" id="ARBA00022448"/>
    </source>
</evidence>
<feature type="transmembrane region" description="Helical" evidence="9">
    <location>
        <begin position="143"/>
        <end position="162"/>
    </location>
</feature>
<evidence type="ECO:0000256" key="5">
    <source>
        <dbReference type="ARBA" id="ARBA00022692"/>
    </source>
</evidence>
<evidence type="ECO:0000256" key="3">
    <source>
        <dbReference type="ARBA" id="ARBA00022475"/>
    </source>
</evidence>
<comment type="function">
    <text evidence="9">Part of the tripartite ATP-independent periplasmic (TRAP) transport system.</text>
</comment>
<evidence type="ECO:0000256" key="6">
    <source>
        <dbReference type="ARBA" id="ARBA00022989"/>
    </source>
</evidence>
<dbReference type="PANTHER" id="PTHR35011:SF2">
    <property type="entry name" value="2,3-DIKETO-L-GULONATE TRAP TRANSPORTER SMALL PERMEASE PROTEIN YIAM"/>
    <property type="match status" value="1"/>
</dbReference>
<sequence length="181" mass="19594">MSVGEERFVSPHAIDPPGARALGALATVLRIVATCLLALMTCLIIAQVVGRNLLNSGMPWADELARFCGVALVFLCAPLLALRGQHVAVDMIPSMLPPTPRRIVAILVEAMVLTLSGFFLWGFYAFLGRAWKFATPTLGIPNWIYYAPSVICFLLLAAITLYRMLVLVRGGTLNQAEAVLP</sequence>
<proteinExistence type="inferred from homology"/>
<comment type="subunit">
    <text evidence="9">The complex comprises the extracytoplasmic solute receptor protein and the two transmembrane proteins.</text>
</comment>
<comment type="similarity">
    <text evidence="8 9">Belongs to the TRAP transporter small permease family.</text>
</comment>
<evidence type="ECO:0000256" key="8">
    <source>
        <dbReference type="ARBA" id="ARBA00038436"/>
    </source>
</evidence>
<dbReference type="EMBL" id="JAFMNX010000002">
    <property type="protein sequence ID" value="MBS9721163.1"/>
    <property type="molecule type" value="Genomic_DNA"/>
</dbReference>
<dbReference type="InterPro" id="IPR007387">
    <property type="entry name" value="TRAP_DctQ"/>
</dbReference>
<comment type="caution">
    <text evidence="11">The sequence shown here is derived from an EMBL/GenBank/DDBJ whole genome shotgun (WGS) entry which is preliminary data.</text>
</comment>
<feature type="domain" description="Tripartite ATP-independent periplasmic transporters DctQ component" evidence="10">
    <location>
        <begin position="40"/>
        <end position="169"/>
    </location>
</feature>
<protein>
    <recommendedName>
        <fullName evidence="9">TRAP transporter small permease protein</fullName>
    </recommendedName>
</protein>
<organism evidence="11 12">
    <name type="scientific">Tianweitania aestuarii</name>
    <dbReference type="NCBI Taxonomy" id="2814886"/>
    <lineage>
        <taxon>Bacteria</taxon>
        <taxon>Pseudomonadati</taxon>
        <taxon>Pseudomonadota</taxon>
        <taxon>Alphaproteobacteria</taxon>
        <taxon>Hyphomicrobiales</taxon>
        <taxon>Phyllobacteriaceae</taxon>
        <taxon>Tianweitania</taxon>
    </lineage>
</organism>
<feature type="transmembrane region" description="Helical" evidence="9">
    <location>
        <begin position="103"/>
        <end position="123"/>
    </location>
</feature>
<evidence type="ECO:0000313" key="11">
    <source>
        <dbReference type="EMBL" id="MBS9721163.1"/>
    </source>
</evidence>
<keyword evidence="5 9" id="KW-0812">Transmembrane</keyword>
<accession>A0ABS5RVS7</accession>
<keyword evidence="6 9" id="KW-1133">Transmembrane helix</keyword>
<dbReference type="RefSeq" id="WP_213984787.1">
    <property type="nucleotide sequence ID" value="NZ_JAFMNX010000002.1"/>
</dbReference>